<dbReference type="SUPFAM" id="SSF54593">
    <property type="entry name" value="Glyoxalase/Bleomycin resistance protein/Dihydroxybiphenyl dioxygenase"/>
    <property type="match status" value="1"/>
</dbReference>
<feature type="domain" description="VOC" evidence="1">
    <location>
        <begin position="2"/>
        <end position="117"/>
    </location>
</feature>
<reference evidence="2 3" key="1">
    <citation type="submission" date="2018-11" db="EMBL/GenBank/DDBJ databases">
        <title>Rufibacter latericius sp. nov., isolated from water in Baiyang Lake.</title>
        <authorList>
            <person name="Yang Y."/>
        </authorList>
    </citation>
    <scope>NUCLEOTIDE SEQUENCE [LARGE SCALE GENOMIC DNA]</scope>
    <source>
        <strain evidence="2 3">R-22-1c-1</strain>
    </source>
</reference>
<keyword evidence="3" id="KW-1185">Reference proteome</keyword>
<evidence type="ECO:0000259" key="1">
    <source>
        <dbReference type="PROSITE" id="PS51819"/>
    </source>
</evidence>
<dbReference type="InterPro" id="IPR029068">
    <property type="entry name" value="Glyas_Bleomycin-R_OHBP_Dase"/>
</dbReference>
<organism evidence="2 3">
    <name type="scientific">Rufibacter latericius</name>
    <dbReference type="NCBI Taxonomy" id="2487040"/>
    <lineage>
        <taxon>Bacteria</taxon>
        <taxon>Pseudomonadati</taxon>
        <taxon>Bacteroidota</taxon>
        <taxon>Cytophagia</taxon>
        <taxon>Cytophagales</taxon>
        <taxon>Hymenobacteraceae</taxon>
        <taxon>Rufibacter</taxon>
    </lineage>
</organism>
<dbReference type="OrthoDB" id="192739at2"/>
<sequence length="234" mass="25984">MFIRHLTLFARDIKAQRLFYGQSLGLHLVASSPRAFTVQAGSSRLTFEQSTGQEAPHYHFAFNIPENQLPEAKAWLQSRTSLLSKDGTDVFVFAPAWNAEGLYFLDQDGNVVEFIARHNLSTSSQDPFGPQSLLCLSEMGLVVPEVAPVVDTLRQQVGLSVWQDAGPDFKALGSETGLLILVKETRPWFPTQLPATVSSFQAVLLKEGQKYQIMYTPEGLKISEFIPENVEIPA</sequence>
<protein>
    <recommendedName>
        <fullName evidence="1">VOC domain-containing protein</fullName>
    </recommendedName>
</protein>
<dbReference type="PROSITE" id="PS51819">
    <property type="entry name" value="VOC"/>
    <property type="match status" value="1"/>
</dbReference>
<dbReference type="AlphaFoldDB" id="A0A3M9MBG5"/>
<proteinExistence type="predicted"/>
<dbReference type="Pfam" id="PF00903">
    <property type="entry name" value="Glyoxalase"/>
    <property type="match status" value="1"/>
</dbReference>
<dbReference type="InterPro" id="IPR037523">
    <property type="entry name" value="VOC_core"/>
</dbReference>
<dbReference type="InterPro" id="IPR004360">
    <property type="entry name" value="Glyas_Fos-R_dOase_dom"/>
</dbReference>
<dbReference type="Gene3D" id="3.10.180.10">
    <property type="entry name" value="2,3-Dihydroxybiphenyl 1,2-Dioxygenase, domain 1"/>
    <property type="match status" value="1"/>
</dbReference>
<name>A0A3M9MBG5_9BACT</name>
<evidence type="ECO:0000313" key="2">
    <source>
        <dbReference type="EMBL" id="RNI22515.1"/>
    </source>
</evidence>
<dbReference type="EMBL" id="RJJD01000021">
    <property type="protein sequence ID" value="RNI22515.1"/>
    <property type="molecule type" value="Genomic_DNA"/>
</dbReference>
<gene>
    <name evidence="2" type="ORF">EFB08_20670</name>
</gene>
<accession>A0A3M9MBG5</accession>
<evidence type="ECO:0000313" key="3">
    <source>
        <dbReference type="Proteomes" id="UP000272117"/>
    </source>
</evidence>
<dbReference type="Proteomes" id="UP000272117">
    <property type="component" value="Unassembled WGS sequence"/>
</dbReference>
<comment type="caution">
    <text evidence="2">The sequence shown here is derived from an EMBL/GenBank/DDBJ whole genome shotgun (WGS) entry which is preliminary data.</text>
</comment>
<dbReference type="RefSeq" id="WP_123128873.1">
    <property type="nucleotide sequence ID" value="NZ_RJJD01000021.1"/>
</dbReference>